<feature type="binding site" evidence="15">
    <location>
        <begin position="55"/>
        <end position="58"/>
    </location>
    <ligand>
        <name>GTP</name>
        <dbReference type="ChEBI" id="CHEBI:37565"/>
        <label>1</label>
    </ligand>
</feature>
<comment type="caution">
    <text evidence="20">The sequence shown here is derived from an EMBL/GenBank/DDBJ whole genome shotgun (WGS) entry which is preliminary data.</text>
</comment>
<evidence type="ECO:0000256" key="1">
    <source>
        <dbReference type="ARBA" id="ARBA00003926"/>
    </source>
</evidence>
<dbReference type="InterPro" id="IPR041069">
    <property type="entry name" value="FeoB_Cyto"/>
</dbReference>
<proteinExistence type="inferred from homology"/>
<dbReference type="Pfam" id="PF07670">
    <property type="entry name" value="Gate"/>
    <property type="match status" value="2"/>
</dbReference>
<evidence type="ECO:0000256" key="9">
    <source>
        <dbReference type="ARBA" id="ARBA00022989"/>
    </source>
</evidence>
<dbReference type="Pfam" id="PF17910">
    <property type="entry name" value="FeoB_Cyto"/>
    <property type="match status" value="1"/>
</dbReference>
<feature type="transmembrane region" description="Helical" evidence="17">
    <location>
        <begin position="617"/>
        <end position="639"/>
    </location>
</feature>
<feature type="transmembrane region" description="Helical" evidence="17">
    <location>
        <begin position="389"/>
        <end position="414"/>
    </location>
</feature>
<feature type="transmembrane region" description="Helical" evidence="17">
    <location>
        <begin position="558"/>
        <end position="577"/>
    </location>
</feature>
<dbReference type="Gene3D" id="1.10.287.1770">
    <property type="match status" value="1"/>
</dbReference>
<evidence type="ECO:0000256" key="6">
    <source>
        <dbReference type="ARBA" id="ARBA00022519"/>
    </source>
</evidence>
<dbReference type="Pfam" id="PF07664">
    <property type="entry name" value="FeoB_C"/>
    <property type="match status" value="1"/>
</dbReference>
<feature type="transmembrane region" description="Helical" evidence="17">
    <location>
        <begin position="331"/>
        <end position="351"/>
    </location>
</feature>
<feature type="domain" description="FeoB-type G" evidence="19">
    <location>
        <begin position="2"/>
        <end position="164"/>
    </location>
</feature>
<comment type="similarity">
    <text evidence="17">Belongs to the TRAFAC class TrmE-Era-EngA-EngB-Septin-like GTPase superfamily. FeoB GTPase (TC 9.A.8) family.</text>
</comment>
<evidence type="ECO:0000256" key="7">
    <source>
        <dbReference type="ARBA" id="ARBA00022692"/>
    </source>
</evidence>
<accession>A0A9D0ZPN1</accession>
<dbReference type="FunFam" id="3.40.50.300:FF:000426">
    <property type="entry name" value="Ferrous iron transport protein B"/>
    <property type="match status" value="1"/>
</dbReference>
<dbReference type="InterPro" id="IPR030389">
    <property type="entry name" value="G_FEOB_dom"/>
</dbReference>
<evidence type="ECO:0000256" key="3">
    <source>
        <dbReference type="ARBA" id="ARBA00022448"/>
    </source>
</evidence>
<feature type="transmembrane region" description="Helical" evidence="17">
    <location>
        <begin position="690"/>
        <end position="713"/>
    </location>
</feature>
<feature type="binding site" evidence="16">
    <location>
        <position position="21"/>
    </location>
    <ligand>
        <name>Mg(2+)</name>
        <dbReference type="ChEBI" id="CHEBI:18420"/>
        <label>2</label>
    </ligand>
</feature>
<feature type="binding site" evidence="15">
    <location>
        <begin position="34"/>
        <end position="38"/>
    </location>
    <ligand>
        <name>GTP</name>
        <dbReference type="ChEBI" id="CHEBI:37565"/>
        <label>1</label>
    </ligand>
</feature>
<feature type="transmembrane region" description="Helical" evidence="17">
    <location>
        <begin position="440"/>
        <end position="458"/>
    </location>
</feature>
<feature type="region of interest" description="Disordered" evidence="18">
    <location>
        <begin position="202"/>
        <end position="221"/>
    </location>
</feature>
<dbReference type="NCBIfam" id="TIGR00437">
    <property type="entry name" value="feoB"/>
    <property type="match status" value="1"/>
</dbReference>
<keyword evidence="8 15" id="KW-0547">Nucleotide-binding</keyword>
<keyword evidence="7 17" id="KW-0812">Transmembrane</keyword>
<dbReference type="EMBL" id="DVFZ01000122">
    <property type="protein sequence ID" value="HIQ84047.1"/>
    <property type="molecule type" value="Genomic_DNA"/>
</dbReference>
<feature type="compositionally biased region" description="Basic and acidic residues" evidence="18">
    <location>
        <begin position="202"/>
        <end position="217"/>
    </location>
</feature>
<evidence type="ECO:0000259" key="19">
    <source>
        <dbReference type="PROSITE" id="PS51711"/>
    </source>
</evidence>
<sequence>MSITIALAGNPNSGKTTLFNALTGSNQYVGNWPGVTVERKEARFDLKGQQATLVDLPGVYSLSPYSIEENITRHFIAQHAPDVVLNIVDATNIERNLYLTLQLMELERPVVIALNLMDELERRGIKPDCKALSRLLGAPVVPISAKKGQGFEALFDAVYQQATKPVIAYPIRRYDESTRRALEEIVSALGGWDSHSAFDLDEHREHRDEGERDDDHSAQAQHRHIGGYEDEGDEDFAPPTTWVAIKLLEGDEEIKTSAQLSDAQRARIRAAIDAYVERGRQKHPGIDSLTLMVDARYAAIERALDASGFPRQRDHETTISDKIDRVLTHRIFAFPIFLAVLALMFALTFGWPGTALSDLVEQGVGLLSEGVNAALASAPEWIRALLVDGVIAGVGGVLVFLPQILIIFLFMSILEDSGYMSRAAFITDRLLRRFGLSGRSFIPMLMGFGCTTTAVIAARGVENERDRRMTILLTPFMSCGAKLPVYGLITAAIFPGNSALVVLSLYLLGIILMVVAGLVLRKTTFREGETPFVMELPAYRVPAVKNVARRLWDRAKDFVVRAGTIIFAMSVVVWFLQSFSPSLQMVSDPAQSMFGRLGAFIAPIFAPLGFGEWQKSVALLSGLVAKEAVVSTMQVLYAAGSTAQLGTLLASKFTPLSAYAYLVFILLYTPCVSAVAAIRRETGSWKYTLLSVLMQLGIAYVVALLVFQIGSLLGA</sequence>
<dbReference type="Proteomes" id="UP000824260">
    <property type="component" value="Unassembled WGS sequence"/>
</dbReference>
<feature type="transmembrane region" description="Helical" evidence="17">
    <location>
        <begin position="659"/>
        <end position="678"/>
    </location>
</feature>
<dbReference type="CDD" id="cd01879">
    <property type="entry name" value="FeoB"/>
    <property type="match status" value="1"/>
</dbReference>
<dbReference type="InterPro" id="IPR050860">
    <property type="entry name" value="FeoB_GTPase"/>
</dbReference>
<dbReference type="InterPro" id="IPR011640">
    <property type="entry name" value="Fe2_transport_prot_B_C"/>
</dbReference>
<evidence type="ECO:0000256" key="17">
    <source>
        <dbReference type="RuleBase" id="RU362098"/>
    </source>
</evidence>
<keyword evidence="16" id="KW-0460">Magnesium</keyword>
<keyword evidence="13 17" id="KW-0472">Membrane</keyword>
<evidence type="ECO:0000256" key="18">
    <source>
        <dbReference type="SAM" id="MobiDB-lite"/>
    </source>
</evidence>
<dbReference type="GO" id="GO:0046872">
    <property type="term" value="F:metal ion binding"/>
    <property type="evidence" value="ECO:0007669"/>
    <property type="project" value="UniProtKB-KW"/>
</dbReference>
<evidence type="ECO:0000256" key="16">
    <source>
        <dbReference type="PIRSR" id="PIRSR603373-2"/>
    </source>
</evidence>
<evidence type="ECO:0000256" key="4">
    <source>
        <dbReference type="ARBA" id="ARBA00022475"/>
    </source>
</evidence>
<dbReference type="GO" id="GO:0005886">
    <property type="term" value="C:plasma membrane"/>
    <property type="evidence" value="ECO:0007669"/>
    <property type="project" value="UniProtKB-SubCell"/>
</dbReference>
<dbReference type="GO" id="GO:0015093">
    <property type="term" value="F:ferrous iron transmembrane transporter activity"/>
    <property type="evidence" value="ECO:0007669"/>
    <property type="project" value="UniProtKB-UniRule"/>
</dbReference>
<dbReference type="InterPro" id="IPR003373">
    <property type="entry name" value="Fe2_transport_prot-B"/>
</dbReference>
<evidence type="ECO:0000256" key="12">
    <source>
        <dbReference type="ARBA" id="ARBA00023134"/>
    </source>
</evidence>
<keyword evidence="6" id="KW-0997">Cell inner membrane</keyword>
<keyword evidence="16" id="KW-0479">Metal-binding</keyword>
<keyword evidence="11" id="KW-0406">Ion transport</keyword>
<keyword evidence="10 17" id="KW-0408">Iron</keyword>
<evidence type="ECO:0000256" key="2">
    <source>
        <dbReference type="ARBA" id="ARBA00004429"/>
    </source>
</evidence>
<feature type="transmembrane region" description="Helical" evidence="17">
    <location>
        <begin position="470"/>
        <end position="494"/>
    </location>
</feature>
<feature type="binding site" evidence="16">
    <location>
        <position position="24"/>
    </location>
    <ligand>
        <name>Mg(2+)</name>
        <dbReference type="ChEBI" id="CHEBI:18420"/>
        <label>2</label>
    </ligand>
</feature>
<dbReference type="AlphaFoldDB" id="A0A9D0ZPN1"/>
<reference evidence="20" key="1">
    <citation type="submission" date="2020-10" db="EMBL/GenBank/DDBJ databases">
        <authorList>
            <person name="Gilroy R."/>
        </authorList>
    </citation>
    <scope>NUCLEOTIDE SEQUENCE</scope>
    <source>
        <strain evidence="20">ChiSjej6B24-2974</strain>
    </source>
</reference>
<dbReference type="SUPFAM" id="SSF52540">
    <property type="entry name" value="P-loop containing nucleoside triphosphate hydrolases"/>
    <property type="match status" value="1"/>
</dbReference>
<dbReference type="Pfam" id="PF02421">
    <property type="entry name" value="FeoB_N"/>
    <property type="match status" value="1"/>
</dbReference>
<dbReference type="InterPro" id="IPR027417">
    <property type="entry name" value="P-loop_NTPase"/>
</dbReference>
<gene>
    <name evidence="20" type="primary">feoB</name>
    <name evidence="20" type="ORF">IAA52_13235</name>
</gene>
<dbReference type="NCBIfam" id="TIGR00231">
    <property type="entry name" value="small_GTP"/>
    <property type="match status" value="1"/>
</dbReference>
<keyword evidence="4" id="KW-1003">Cell membrane</keyword>
<evidence type="ECO:0000256" key="15">
    <source>
        <dbReference type="PIRSR" id="PIRSR603373-1"/>
    </source>
</evidence>
<reference evidence="20" key="2">
    <citation type="journal article" date="2021" name="PeerJ">
        <title>Extensive microbial diversity within the chicken gut microbiome revealed by metagenomics and culture.</title>
        <authorList>
            <person name="Gilroy R."/>
            <person name="Ravi A."/>
            <person name="Getino M."/>
            <person name="Pursley I."/>
            <person name="Horton D.L."/>
            <person name="Alikhan N.F."/>
            <person name="Baker D."/>
            <person name="Gharbi K."/>
            <person name="Hall N."/>
            <person name="Watson M."/>
            <person name="Adriaenssens E.M."/>
            <person name="Foster-Nyarko E."/>
            <person name="Jarju S."/>
            <person name="Secka A."/>
            <person name="Antonio M."/>
            <person name="Oren A."/>
            <person name="Chaudhuri R.R."/>
            <person name="La Ragione R."/>
            <person name="Hildebrand F."/>
            <person name="Pallen M.J."/>
        </authorList>
    </citation>
    <scope>NUCLEOTIDE SEQUENCE</scope>
    <source>
        <strain evidence="20">ChiSjej6B24-2974</strain>
    </source>
</reference>
<protein>
    <recommendedName>
        <fullName evidence="14 17">Ferrous iron transport protein B</fullName>
    </recommendedName>
</protein>
<feature type="binding site" evidence="16">
    <location>
        <position position="20"/>
    </location>
    <ligand>
        <name>Mg(2+)</name>
        <dbReference type="ChEBI" id="CHEBI:18420"/>
        <label>2</label>
    </ligand>
</feature>
<keyword evidence="3 17" id="KW-0813">Transport</keyword>
<comment type="subcellular location">
    <subcellularLocation>
        <location evidence="2">Cell inner membrane</location>
        <topology evidence="2">Multi-pass membrane protein</topology>
    </subcellularLocation>
    <subcellularLocation>
        <location evidence="17">Cell membrane</location>
        <topology evidence="17">Multi-pass membrane protein</topology>
    </subcellularLocation>
</comment>
<evidence type="ECO:0000256" key="10">
    <source>
        <dbReference type="ARBA" id="ARBA00023004"/>
    </source>
</evidence>
<feature type="transmembrane region" description="Helical" evidence="17">
    <location>
        <begin position="593"/>
        <end position="610"/>
    </location>
</feature>
<dbReference type="InterPro" id="IPR005225">
    <property type="entry name" value="Small_GTP-bd"/>
</dbReference>
<dbReference type="InterPro" id="IPR011642">
    <property type="entry name" value="Gate_dom"/>
</dbReference>
<keyword evidence="12 15" id="KW-0342">GTP-binding</keyword>
<keyword evidence="9 17" id="KW-1133">Transmembrane helix</keyword>
<feature type="binding site" evidence="16">
    <location>
        <position position="23"/>
    </location>
    <ligand>
        <name>Mg(2+)</name>
        <dbReference type="ChEBI" id="CHEBI:18420"/>
        <label>2</label>
    </ligand>
</feature>
<dbReference type="Gene3D" id="3.40.50.300">
    <property type="entry name" value="P-loop containing nucleotide triphosphate hydrolases"/>
    <property type="match status" value="1"/>
</dbReference>
<keyword evidence="5 17" id="KW-0410">Iron transport</keyword>
<evidence type="ECO:0000313" key="20">
    <source>
        <dbReference type="EMBL" id="HIQ84047.1"/>
    </source>
</evidence>
<dbReference type="PANTHER" id="PTHR43185">
    <property type="entry name" value="FERROUS IRON TRANSPORT PROTEIN B"/>
    <property type="match status" value="1"/>
</dbReference>
<name>A0A9D0ZPN1_9FIRM</name>
<comment type="function">
    <text evidence="1 17">Probable transporter of a GTP-driven Fe(2+) uptake system.</text>
</comment>
<organism evidence="20 21">
    <name type="scientific">Candidatus Pullichristensenella stercorigallinarum</name>
    <dbReference type="NCBI Taxonomy" id="2840909"/>
    <lineage>
        <taxon>Bacteria</taxon>
        <taxon>Bacillati</taxon>
        <taxon>Bacillota</taxon>
        <taxon>Clostridia</taxon>
        <taxon>Candidatus Pullichristensenella</taxon>
    </lineage>
</organism>
<feature type="binding site" evidence="15">
    <location>
        <begin position="115"/>
        <end position="118"/>
    </location>
    <ligand>
        <name>GTP</name>
        <dbReference type="ChEBI" id="CHEBI:37565"/>
        <label>1</label>
    </ligand>
</feature>
<dbReference type="GO" id="GO:0005525">
    <property type="term" value="F:GTP binding"/>
    <property type="evidence" value="ECO:0007669"/>
    <property type="project" value="UniProtKB-KW"/>
</dbReference>
<evidence type="ECO:0000256" key="11">
    <source>
        <dbReference type="ARBA" id="ARBA00023065"/>
    </source>
</evidence>
<evidence type="ECO:0000256" key="13">
    <source>
        <dbReference type="ARBA" id="ARBA00023136"/>
    </source>
</evidence>
<dbReference type="PROSITE" id="PS51711">
    <property type="entry name" value="G_FEOB"/>
    <property type="match status" value="1"/>
</dbReference>
<evidence type="ECO:0000256" key="8">
    <source>
        <dbReference type="ARBA" id="ARBA00022741"/>
    </source>
</evidence>
<feature type="transmembrane region" description="Helical" evidence="17">
    <location>
        <begin position="500"/>
        <end position="520"/>
    </location>
</feature>
<evidence type="ECO:0000256" key="14">
    <source>
        <dbReference type="NCBIfam" id="TIGR00437"/>
    </source>
</evidence>
<evidence type="ECO:0000256" key="5">
    <source>
        <dbReference type="ARBA" id="ARBA00022496"/>
    </source>
</evidence>
<feature type="binding site" evidence="15">
    <location>
        <begin position="9"/>
        <end position="16"/>
    </location>
    <ligand>
        <name>GTP</name>
        <dbReference type="ChEBI" id="CHEBI:37565"/>
        <label>1</label>
    </ligand>
</feature>
<evidence type="ECO:0000313" key="21">
    <source>
        <dbReference type="Proteomes" id="UP000824260"/>
    </source>
</evidence>
<dbReference type="PANTHER" id="PTHR43185:SF1">
    <property type="entry name" value="FE(2+) TRANSPORTER FEOB"/>
    <property type="match status" value="1"/>
</dbReference>